<dbReference type="EMBL" id="BAABGU010000022">
    <property type="protein sequence ID" value="GAA4573793.1"/>
    <property type="molecule type" value="Genomic_DNA"/>
</dbReference>
<dbReference type="SUPFAM" id="SSF48208">
    <property type="entry name" value="Six-hairpin glycosidases"/>
    <property type="match status" value="1"/>
</dbReference>
<gene>
    <name evidence="1" type="ORF">GCM10023176_39480</name>
</gene>
<dbReference type="InterPro" id="IPR008928">
    <property type="entry name" value="6-hairpin_glycosidase_sf"/>
</dbReference>
<evidence type="ECO:0000313" key="2">
    <source>
        <dbReference type="Proteomes" id="UP001500307"/>
    </source>
</evidence>
<comment type="caution">
    <text evidence="1">The sequence shown here is derived from an EMBL/GenBank/DDBJ whole genome shotgun (WGS) entry which is preliminary data.</text>
</comment>
<accession>A0ABP8SUV0</accession>
<evidence type="ECO:0000313" key="1">
    <source>
        <dbReference type="EMBL" id="GAA4573793.1"/>
    </source>
</evidence>
<name>A0ABP8SUV0_9ACTN</name>
<dbReference type="Proteomes" id="UP001500307">
    <property type="component" value="Unassembled WGS sequence"/>
</dbReference>
<organism evidence="1 2">
    <name type="scientific">Micromonospora coerulea</name>
    <dbReference type="NCBI Taxonomy" id="47856"/>
    <lineage>
        <taxon>Bacteria</taxon>
        <taxon>Bacillati</taxon>
        <taxon>Actinomycetota</taxon>
        <taxon>Actinomycetes</taxon>
        <taxon>Micromonosporales</taxon>
        <taxon>Micromonosporaceae</taxon>
        <taxon>Micromonospora</taxon>
    </lineage>
</organism>
<dbReference type="InterPro" id="IPR012341">
    <property type="entry name" value="6hp_glycosidase-like_sf"/>
</dbReference>
<reference evidence="2" key="1">
    <citation type="journal article" date="2019" name="Int. J. Syst. Evol. Microbiol.">
        <title>The Global Catalogue of Microorganisms (GCM) 10K type strain sequencing project: providing services to taxonomists for standard genome sequencing and annotation.</title>
        <authorList>
            <consortium name="The Broad Institute Genomics Platform"/>
            <consortium name="The Broad Institute Genome Sequencing Center for Infectious Disease"/>
            <person name="Wu L."/>
            <person name="Ma J."/>
        </authorList>
    </citation>
    <scope>NUCLEOTIDE SEQUENCE [LARGE SCALE GENOMIC DNA]</scope>
    <source>
        <strain evidence="2">JCM 3175</strain>
    </source>
</reference>
<protein>
    <submittedName>
        <fullName evidence="1">Uncharacterized protein</fullName>
    </submittedName>
</protein>
<proteinExistence type="predicted"/>
<keyword evidence="2" id="KW-1185">Reference proteome</keyword>
<dbReference type="Gene3D" id="1.50.10.10">
    <property type="match status" value="1"/>
</dbReference>
<sequence length="626" mass="68710">MAATLTNAPLHVSGLDPHLFEVELRRAPTASPAGGVTATITATYRGTVPVEARLRVSASLADAGDPYWLIPGLFYGDNRPADNHRLYPRFARTVDEPADPGRYVSPAWSFRADRAATPAVFVWGASGGLALAVDEHSSLGLTGIGFAHEGDIAQLHADFPYREEPVSYVGSQEPAAPLTQTHVWQPGERHVVELCLYRLPADRHAYVPVLRERHARSATEPLRPWVDVTEAADLAAYGLHRWHFRPDPAVLLETAAFDREFNDNVRGLGDRAAMHVAWISGIPYAHALLAHGRRRGQEDHVAAGAAVIDHICGNLAPAGTFWGQWTAAKGWGQSWTPVRGGLHARTLAEATLFLHRAVRAEQAAGVDRPGWLAAVRSNLDVAVRNQRADGNLGSLLHADDGRVLSWAGAAGLTWVAALAEAGDLDPGFLEAARRGGDYYARFVEEEFLHGAPEDVDLAPTSEDGYAAVLAYVALWRATRESRWLEFARRAADWMLTFRYSYDVRFDGHTLLAQYDFRSRGADQASPSNQHLHSYGLICLPEMVELSAATGDRHYLDRTRENLACFRQFIARADGDFNAYRGMASERYYQTACFQAKGMLLTLSHAWSVGVLLLGCEAALSLPEVNW</sequence>
<dbReference type="RefSeq" id="WP_346121612.1">
    <property type="nucleotide sequence ID" value="NZ_BAABGU010000022.1"/>
</dbReference>